<sequence length="294" mass="30577">MDPSEQHDNTDDLERRLRAAFTAKALQISDADLDHDREDEVAAALSSQHRRHPGTRWFAGIGAAAAAAAIVGVTFIGLHGDGQRQVVNGLPPASTTASSSTSPSGATTSSPSSSSGGLVTPLRHPAYQSKGPTTTLPTSGDSTASSAPRSETTTPPEATRTAMSGGSSTMSTPSSSADSSMSIAAHQPPAMPSGLPQSKALDDREYVGAVPLDDPSGGAKRMLSMPSKTSWQRTAESGNSLTVRLTYLPTDIEAYWRQTLPSQGWVADGAGWKYPGTSYAVSPITDKGSFTVTW</sequence>
<dbReference type="AlphaFoldDB" id="A0A916WSH7"/>
<reference evidence="3" key="1">
    <citation type="journal article" date="2014" name="Int. J. Syst. Evol. Microbiol.">
        <title>Complete genome sequence of Corynebacterium casei LMG S-19264T (=DSM 44701T), isolated from a smear-ripened cheese.</title>
        <authorList>
            <consortium name="US DOE Joint Genome Institute (JGI-PGF)"/>
            <person name="Walter F."/>
            <person name="Albersmeier A."/>
            <person name="Kalinowski J."/>
            <person name="Ruckert C."/>
        </authorList>
    </citation>
    <scope>NUCLEOTIDE SEQUENCE</scope>
    <source>
        <strain evidence="3">CGMCC 1.15085</strain>
    </source>
</reference>
<comment type="caution">
    <text evidence="3">The sequence shown here is derived from an EMBL/GenBank/DDBJ whole genome shotgun (WGS) entry which is preliminary data.</text>
</comment>
<dbReference type="EMBL" id="BMHI01000002">
    <property type="protein sequence ID" value="GGB25749.1"/>
    <property type="molecule type" value="Genomic_DNA"/>
</dbReference>
<accession>A0A916WSH7</accession>
<protein>
    <submittedName>
        <fullName evidence="3">Uncharacterized protein</fullName>
    </submittedName>
</protein>
<evidence type="ECO:0000256" key="2">
    <source>
        <dbReference type="SAM" id="Phobius"/>
    </source>
</evidence>
<dbReference type="RefSeq" id="WP_188836323.1">
    <property type="nucleotide sequence ID" value="NZ_BMHI01000002.1"/>
</dbReference>
<evidence type="ECO:0000313" key="4">
    <source>
        <dbReference type="Proteomes" id="UP000636793"/>
    </source>
</evidence>
<reference evidence="3" key="2">
    <citation type="submission" date="2020-09" db="EMBL/GenBank/DDBJ databases">
        <authorList>
            <person name="Sun Q."/>
            <person name="Zhou Y."/>
        </authorList>
    </citation>
    <scope>NUCLEOTIDE SEQUENCE</scope>
    <source>
        <strain evidence="3">CGMCC 1.15085</strain>
    </source>
</reference>
<keyword evidence="2" id="KW-1133">Transmembrane helix</keyword>
<organism evidence="3 4">
    <name type="scientific">Flexivirga endophytica</name>
    <dbReference type="NCBI Taxonomy" id="1849103"/>
    <lineage>
        <taxon>Bacteria</taxon>
        <taxon>Bacillati</taxon>
        <taxon>Actinomycetota</taxon>
        <taxon>Actinomycetes</taxon>
        <taxon>Micrococcales</taxon>
        <taxon>Dermacoccaceae</taxon>
        <taxon>Flexivirga</taxon>
    </lineage>
</organism>
<gene>
    <name evidence="3" type="ORF">GCM10011492_14860</name>
</gene>
<feature type="transmembrane region" description="Helical" evidence="2">
    <location>
        <begin position="57"/>
        <end position="78"/>
    </location>
</feature>
<keyword evidence="2" id="KW-0812">Transmembrane</keyword>
<name>A0A916WSH7_9MICO</name>
<feature type="region of interest" description="Disordered" evidence="1">
    <location>
        <begin position="87"/>
        <end position="198"/>
    </location>
</feature>
<evidence type="ECO:0000313" key="3">
    <source>
        <dbReference type="EMBL" id="GGB25749.1"/>
    </source>
</evidence>
<dbReference type="Proteomes" id="UP000636793">
    <property type="component" value="Unassembled WGS sequence"/>
</dbReference>
<proteinExistence type="predicted"/>
<evidence type="ECO:0000256" key="1">
    <source>
        <dbReference type="SAM" id="MobiDB-lite"/>
    </source>
</evidence>
<feature type="compositionally biased region" description="Low complexity" evidence="1">
    <location>
        <begin position="142"/>
        <end position="185"/>
    </location>
</feature>
<keyword evidence="4" id="KW-1185">Reference proteome</keyword>
<feature type="compositionally biased region" description="Low complexity" evidence="1">
    <location>
        <begin position="92"/>
        <end position="117"/>
    </location>
</feature>
<keyword evidence="2" id="KW-0472">Membrane</keyword>
<feature type="region of interest" description="Disordered" evidence="1">
    <location>
        <begin position="210"/>
        <end position="235"/>
    </location>
</feature>
<feature type="compositionally biased region" description="Polar residues" evidence="1">
    <location>
        <begin position="130"/>
        <end position="141"/>
    </location>
</feature>
<feature type="compositionally biased region" description="Polar residues" evidence="1">
    <location>
        <begin position="226"/>
        <end position="235"/>
    </location>
</feature>